<evidence type="ECO:0000313" key="4">
    <source>
        <dbReference type="Proteomes" id="UP000305948"/>
    </source>
</evidence>
<evidence type="ECO:0000256" key="2">
    <source>
        <dbReference type="SAM" id="MobiDB-lite"/>
    </source>
</evidence>
<reference evidence="3 4" key="1">
    <citation type="journal article" date="2019" name="Nat. Ecol. Evol.">
        <title>Megaphylogeny resolves global patterns of mushroom evolution.</title>
        <authorList>
            <person name="Varga T."/>
            <person name="Krizsan K."/>
            <person name="Foldi C."/>
            <person name="Dima B."/>
            <person name="Sanchez-Garcia M."/>
            <person name="Sanchez-Ramirez S."/>
            <person name="Szollosi G.J."/>
            <person name="Szarkandi J.G."/>
            <person name="Papp V."/>
            <person name="Albert L."/>
            <person name="Andreopoulos W."/>
            <person name="Angelini C."/>
            <person name="Antonin V."/>
            <person name="Barry K.W."/>
            <person name="Bougher N.L."/>
            <person name="Buchanan P."/>
            <person name="Buyck B."/>
            <person name="Bense V."/>
            <person name="Catcheside P."/>
            <person name="Chovatia M."/>
            <person name="Cooper J."/>
            <person name="Damon W."/>
            <person name="Desjardin D."/>
            <person name="Finy P."/>
            <person name="Geml J."/>
            <person name="Haridas S."/>
            <person name="Hughes K."/>
            <person name="Justo A."/>
            <person name="Karasinski D."/>
            <person name="Kautmanova I."/>
            <person name="Kiss B."/>
            <person name="Kocsube S."/>
            <person name="Kotiranta H."/>
            <person name="LaButti K.M."/>
            <person name="Lechner B.E."/>
            <person name="Liimatainen K."/>
            <person name="Lipzen A."/>
            <person name="Lukacs Z."/>
            <person name="Mihaltcheva S."/>
            <person name="Morgado L.N."/>
            <person name="Niskanen T."/>
            <person name="Noordeloos M.E."/>
            <person name="Ohm R.A."/>
            <person name="Ortiz-Santana B."/>
            <person name="Ovrebo C."/>
            <person name="Racz N."/>
            <person name="Riley R."/>
            <person name="Savchenko A."/>
            <person name="Shiryaev A."/>
            <person name="Soop K."/>
            <person name="Spirin V."/>
            <person name="Szebenyi C."/>
            <person name="Tomsovsky M."/>
            <person name="Tulloss R.E."/>
            <person name="Uehling J."/>
            <person name="Grigoriev I.V."/>
            <person name="Vagvolgyi C."/>
            <person name="Papp T."/>
            <person name="Martin F.M."/>
            <person name="Miettinen O."/>
            <person name="Hibbett D.S."/>
            <person name="Nagy L.G."/>
        </authorList>
    </citation>
    <scope>NUCLEOTIDE SEQUENCE [LARGE SCALE GENOMIC DNA]</scope>
    <source>
        <strain evidence="3 4">OMC1185</strain>
    </source>
</reference>
<dbReference type="EMBL" id="ML213508">
    <property type="protein sequence ID" value="TFK52727.1"/>
    <property type="molecule type" value="Genomic_DNA"/>
</dbReference>
<feature type="region of interest" description="Disordered" evidence="2">
    <location>
        <begin position="112"/>
        <end position="172"/>
    </location>
</feature>
<gene>
    <name evidence="3" type="ORF">OE88DRAFT_1677285</name>
</gene>
<keyword evidence="4" id="KW-1185">Reference proteome</keyword>
<feature type="region of interest" description="Disordered" evidence="2">
    <location>
        <begin position="548"/>
        <end position="570"/>
    </location>
</feature>
<dbReference type="OrthoDB" id="3056461at2759"/>
<proteinExistence type="predicted"/>
<sequence length="590" mass="66967">MSSSPVPSAAGQAGPPQVPQLTPEFAAYIEQALHCEIEKVQQQSAQERQAMEEARVAWQQALHAEYEQREQAYRAEIDALRASLQATGASTRQEPARDSEDVLMQSSSLVPLSSLPQHHSGGQAISADATGGASLKRPRGHVAPSPLPKRPKNVVDSPQHRRVKSSSKKPATQVCRVLTSDLPGDLGGLKKALYTHIRILWRLEHHQVPTLPPADVLRAFFVRFSQEHDMLAIASAGPPLVDASVVAVIRRWRCEVRGVAEPQMLAIEDEMLQLIQTSIARFGFTCWCPDLRDTPYSLYNAACRTIAVHTFKQALVGHTYEMFAPNLRYTADTMLILRLYDHFVHHVQRRRFLKEQKNPGSVSLAEEHSIMYKNRMRLAKAREKFAKAHKLPKRYVKILGDAKATSDDEWDNTLQVHVIKRLPFRSEAANTFIRQLDKYWKDTTIMECGRWRQRDRQWLSEARDSACRRLPLGLPLDYFDPEFYNRLLPGLRRKITEQRLAFPADPCDILKAPSFPAEAMSDLDLLNQYGTIVLARYSIPDDDVNEVELDDEDDEYGLDEDDDGMEDVLNDDDIGEQRQAFAQLVDQMKQ</sequence>
<feature type="region of interest" description="Disordered" evidence="2">
    <location>
        <begin position="1"/>
        <end position="22"/>
    </location>
</feature>
<dbReference type="STRING" id="5364.A0A5C3N7F5"/>
<name>A0A5C3N7F5_9AGAM</name>
<feature type="coiled-coil region" evidence="1">
    <location>
        <begin position="37"/>
        <end position="83"/>
    </location>
</feature>
<accession>A0A5C3N7F5</accession>
<evidence type="ECO:0000256" key="1">
    <source>
        <dbReference type="SAM" id="Coils"/>
    </source>
</evidence>
<protein>
    <submittedName>
        <fullName evidence="3">Uncharacterized protein</fullName>
    </submittedName>
</protein>
<dbReference type="AlphaFoldDB" id="A0A5C3N7F5"/>
<evidence type="ECO:0000313" key="3">
    <source>
        <dbReference type="EMBL" id="TFK52727.1"/>
    </source>
</evidence>
<keyword evidence="1" id="KW-0175">Coiled coil</keyword>
<dbReference type="Proteomes" id="UP000305948">
    <property type="component" value="Unassembled WGS sequence"/>
</dbReference>
<organism evidence="3 4">
    <name type="scientific">Heliocybe sulcata</name>
    <dbReference type="NCBI Taxonomy" id="5364"/>
    <lineage>
        <taxon>Eukaryota</taxon>
        <taxon>Fungi</taxon>
        <taxon>Dikarya</taxon>
        <taxon>Basidiomycota</taxon>
        <taxon>Agaricomycotina</taxon>
        <taxon>Agaricomycetes</taxon>
        <taxon>Gloeophyllales</taxon>
        <taxon>Gloeophyllaceae</taxon>
        <taxon>Heliocybe</taxon>
    </lineage>
</organism>